<dbReference type="PROSITE" id="PS50198">
    <property type="entry name" value="PPIC_PPIASE_2"/>
    <property type="match status" value="1"/>
</dbReference>
<sequence>MTDGRMLAEAIDMLGAGTAERDLDGFRARYPEARVRLVAQREEYDGSLHHALLIKERDGATISLSWCPDRALPWPLRGVHRAGEHLLLRVNGVETPVARAIACLDFIWDESRLADRLISDSLVREVLEEEPEPLTDAELQEAMDAFRRARGLLAGGAIRAWMDRNHISHLELEELVVLEASVARLRSRVAAGRVEDWFAAHGHELDVARVARVEFTDGPRVLAAEGFLDAVERAFADGTARPGEVFAMLRRGELDPETADRVFGAAPGTVTGPFETEHGHLVIKVLAVEPAVLDGTVRDLVERRIFAEWIERRRSTAKIEWFWGTTERTGASGASGSSGAADPAGTAGRAGT</sequence>
<dbReference type="SUPFAM" id="SSF54534">
    <property type="entry name" value="FKBP-like"/>
    <property type="match status" value="1"/>
</dbReference>
<feature type="domain" description="PpiC" evidence="3">
    <location>
        <begin position="162"/>
        <end position="287"/>
    </location>
</feature>
<dbReference type="Proteomes" id="UP001551675">
    <property type="component" value="Unassembled WGS sequence"/>
</dbReference>
<accession>A0ABV3GJQ7</accession>
<organism evidence="4 5">
    <name type="scientific">Microtetraspora glauca</name>
    <dbReference type="NCBI Taxonomy" id="1996"/>
    <lineage>
        <taxon>Bacteria</taxon>
        <taxon>Bacillati</taxon>
        <taxon>Actinomycetota</taxon>
        <taxon>Actinomycetes</taxon>
        <taxon>Streptosporangiales</taxon>
        <taxon>Streptosporangiaceae</taxon>
        <taxon>Microtetraspora</taxon>
    </lineage>
</organism>
<reference evidence="4 5" key="1">
    <citation type="submission" date="2024-06" db="EMBL/GenBank/DDBJ databases">
        <title>The Natural Products Discovery Center: Release of the First 8490 Sequenced Strains for Exploring Actinobacteria Biosynthetic Diversity.</title>
        <authorList>
            <person name="Kalkreuter E."/>
            <person name="Kautsar S.A."/>
            <person name="Yang D."/>
            <person name="Bader C.D."/>
            <person name="Teijaro C.N."/>
            <person name="Fluegel L."/>
            <person name="Davis C.M."/>
            <person name="Simpson J.R."/>
            <person name="Lauterbach L."/>
            <person name="Steele A.D."/>
            <person name="Gui C."/>
            <person name="Meng S."/>
            <person name="Li G."/>
            <person name="Viehrig K."/>
            <person name="Ye F."/>
            <person name="Su P."/>
            <person name="Kiefer A.F."/>
            <person name="Nichols A."/>
            <person name="Cepeda A.J."/>
            <person name="Yan W."/>
            <person name="Fan B."/>
            <person name="Jiang Y."/>
            <person name="Adhikari A."/>
            <person name="Zheng C.-J."/>
            <person name="Schuster L."/>
            <person name="Cowan T.M."/>
            <person name="Smanski M.J."/>
            <person name="Chevrette M.G."/>
            <person name="De Carvalho L.P.S."/>
            <person name="Shen B."/>
        </authorList>
    </citation>
    <scope>NUCLEOTIDE SEQUENCE [LARGE SCALE GENOMIC DNA]</scope>
    <source>
        <strain evidence="4 5">NPDC050100</strain>
    </source>
</reference>
<keyword evidence="1" id="KW-0413">Isomerase</keyword>
<dbReference type="InterPro" id="IPR030985">
    <property type="entry name" value="PpiC-rel_mature"/>
</dbReference>
<dbReference type="InterPro" id="IPR000297">
    <property type="entry name" value="PPIase_PpiC"/>
</dbReference>
<dbReference type="NCBIfam" id="TIGR04500">
    <property type="entry name" value="PpiC_rel_mature"/>
    <property type="match status" value="1"/>
</dbReference>
<dbReference type="EMBL" id="JBFALK010000014">
    <property type="protein sequence ID" value="MEV0971819.1"/>
    <property type="molecule type" value="Genomic_DNA"/>
</dbReference>
<gene>
    <name evidence="4" type="ORF">AB0I59_24715</name>
</gene>
<comment type="caution">
    <text evidence="4">The sequence shown here is derived from an EMBL/GenBank/DDBJ whole genome shotgun (WGS) entry which is preliminary data.</text>
</comment>
<evidence type="ECO:0000256" key="2">
    <source>
        <dbReference type="SAM" id="MobiDB-lite"/>
    </source>
</evidence>
<protein>
    <submittedName>
        <fullName evidence="4">TIGR04500 family putative peptide maturation system protein</fullName>
    </submittedName>
</protein>
<dbReference type="RefSeq" id="WP_358136409.1">
    <property type="nucleotide sequence ID" value="NZ_JBFALK010000014.1"/>
</dbReference>
<evidence type="ECO:0000313" key="4">
    <source>
        <dbReference type="EMBL" id="MEV0971819.1"/>
    </source>
</evidence>
<evidence type="ECO:0000256" key="1">
    <source>
        <dbReference type="PROSITE-ProRule" id="PRU00278"/>
    </source>
</evidence>
<feature type="region of interest" description="Disordered" evidence="2">
    <location>
        <begin position="328"/>
        <end position="352"/>
    </location>
</feature>
<dbReference type="InterPro" id="IPR046357">
    <property type="entry name" value="PPIase_dom_sf"/>
</dbReference>
<keyword evidence="5" id="KW-1185">Reference proteome</keyword>
<dbReference type="Gene3D" id="3.10.50.40">
    <property type="match status" value="1"/>
</dbReference>
<evidence type="ECO:0000259" key="3">
    <source>
        <dbReference type="PROSITE" id="PS50198"/>
    </source>
</evidence>
<keyword evidence="1" id="KW-0697">Rotamase</keyword>
<name>A0ABV3GJQ7_MICGL</name>
<proteinExistence type="predicted"/>
<evidence type="ECO:0000313" key="5">
    <source>
        <dbReference type="Proteomes" id="UP001551675"/>
    </source>
</evidence>
<dbReference type="Pfam" id="PF00639">
    <property type="entry name" value="Rotamase"/>
    <property type="match status" value="1"/>
</dbReference>